<dbReference type="AntiFam" id="ANF00076">
    <property type="entry name" value="Shadow ORF (opposite copA)"/>
</dbReference>
<dbReference type="EMBL" id="VKHT01000264">
    <property type="protein sequence ID" value="MBB0244552.1"/>
    <property type="molecule type" value="Genomic_DNA"/>
</dbReference>
<evidence type="ECO:0000313" key="3">
    <source>
        <dbReference type="EMBL" id="MBB0244552.1"/>
    </source>
</evidence>
<organism evidence="3 4">
    <name type="scientific">Streptomyces alkaliphilus</name>
    <dbReference type="NCBI Taxonomy" id="1472722"/>
    <lineage>
        <taxon>Bacteria</taxon>
        <taxon>Bacillati</taxon>
        <taxon>Actinomycetota</taxon>
        <taxon>Actinomycetes</taxon>
        <taxon>Kitasatosporales</taxon>
        <taxon>Streptomycetaceae</taxon>
        <taxon>Streptomyces</taxon>
    </lineage>
</organism>
<evidence type="ECO:0000256" key="1">
    <source>
        <dbReference type="SAM" id="MobiDB-lite"/>
    </source>
</evidence>
<accession>A0A7W3TD23</accession>
<dbReference type="InterPro" id="IPR022622">
    <property type="entry name" value="DUF3492"/>
</dbReference>
<feature type="compositionally biased region" description="Basic and acidic residues" evidence="1">
    <location>
        <begin position="73"/>
        <end position="90"/>
    </location>
</feature>
<dbReference type="Proteomes" id="UP000538929">
    <property type="component" value="Unassembled WGS sequence"/>
</dbReference>
<keyword evidence="4" id="KW-1185">Reference proteome</keyword>
<feature type="domain" description="DUF3492" evidence="2">
    <location>
        <begin position="1"/>
        <end position="44"/>
    </location>
</feature>
<reference evidence="4" key="1">
    <citation type="submission" date="2019-10" db="EMBL/GenBank/DDBJ databases">
        <title>Streptomyces sp. nov., a novel actinobacterium isolated from alkaline environment.</title>
        <authorList>
            <person name="Golinska P."/>
        </authorList>
    </citation>
    <scope>NUCLEOTIDE SEQUENCE [LARGE SCALE GENOMIC DNA]</scope>
    <source>
        <strain evidence="4">DSM 42118</strain>
    </source>
</reference>
<protein>
    <submittedName>
        <fullName evidence="3">DUF3492 domain-containing protein</fullName>
    </submittedName>
</protein>
<gene>
    <name evidence="3" type="ORF">FNQ90_10670</name>
</gene>
<dbReference type="AlphaFoldDB" id="A0A7W3TD23"/>
<sequence>MRVAILTEGGYPYARGDSAVWCERLLRGLGGHTFEIHAFNRSARQAAGPLRPRPPGEQHQPGPGTVRLHRRGPHGERRARVHRAAGDHRAPGVLHPRGLPGERRLVENRLRRLHPAVDRYRLPGADHQQVAGHHIRRGHLHQAVPDPTPGQPG</sequence>
<proteinExistence type="predicted"/>
<dbReference type="Pfam" id="PF11997">
    <property type="entry name" value="DUF3492"/>
    <property type="match status" value="1"/>
</dbReference>
<evidence type="ECO:0000313" key="4">
    <source>
        <dbReference type="Proteomes" id="UP000538929"/>
    </source>
</evidence>
<name>A0A7W3TD23_9ACTN</name>
<evidence type="ECO:0000259" key="2">
    <source>
        <dbReference type="Pfam" id="PF11997"/>
    </source>
</evidence>
<comment type="caution">
    <text evidence="3">The sequence shown here is derived from an EMBL/GenBank/DDBJ whole genome shotgun (WGS) entry which is preliminary data.</text>
</comment>
<feature type="region of interest" description="Disordered" evidence="1">
    <location>
        <begin position="46"/>
        <end position="100"/>
    </location>
</feature>